<organism evidence="2 3">
    <name type="scientific">Klebsiella aerogenes (strain ATCC 13048 / DSM 30053 / CCUG 1429 / JCM 1235 / KCTC 2190 / NBRC 13534 / NCIMB 10102 / NCTC 10006 / CDC 819-56)</name>
    <name type="common">Enterobacter aerogenes</name>
    <dbReference type="NCBI Taxonomy" id="1028307"/>
    <lineage>
        <taxon>Bacteria</taxon>
        <taxon>Pseudomonadati</taxon>
        <taxon>Pseudomonadota</taxon>
        <taxon>Gammaproteobacteria</taxon>
        <taxon>Enterobacterales</taxon>
        <taxon>Enterobacteriaceae</taxon>
        <taxon>Klebsiella/Raoultella group</taxon>
        <taxon>Klebsiella</taxon>
    </lineage>
</organism>
<dbReference type="EMBL" id="CP002824">
    <property type="protein sequence ID" value="AEG98759.1"/>
    <property type="molecule type" value="Genomic_DNA"/>
</dbReference>
<evidence type="ECO:0000256" key="1">
    <source>
        <dbReference type="SAM" id="Phobius"/>
    </source>
</evidence>
<dbReference type="eggNOG" id="ENOG5032GCF">
    <property type="taxonomic scope" value="Bacteria"/>
</dbReference>
<dbReference type="AlphaFoldDB" id="A0A0H3G0V3"/>
<feature type="transmembrane region" description="Helical" evidence="1">
    <location>
        <begin position="60"/>
        <end position="79"/>
    </location>
</feature>
<accession>A0A0H3G0V3</accession>
<dbReference type="HOGENOM" id="CLU_1382229_0_0_6"/>
<dbReference type="KEGG" id="eae:EAE_19260"/>
<sequence>MPYLNIILGKPFYDLLQHGREIDRAIARRDGTSLNHSTPELERYFSRPPGERPRQNPFPVAALFPLFLVAFAFNLLPFLQTLPPFSAPIRVASFFVPALVVVIFLLTSGVLLARGYTLGLKGFLALFLLLSASTAAQALRAMVSAGESLWPLAFAALALLCCRLIFNRQGFVLFTIYCRSHRLALLAGKLRRQRK</sequence>
<name>A0A0H3G0V3_KLEAK</name>
<gene>
    <name evidence="2" type="ordered locus">EAE_19260</name>
</gene>
<protein>
    <submittedName>
        <fullName evidence="2">Uncharacterized protein</fullName>
    </submittedName>
</protein>
<evidence type="ECO:0000313" key="3">
    <source>
        <dbReference type="Proteomes" id="UP000008881"/>
    </source>
</evidence>
<keyword evidence="1" id="KW-0472">Membrane</keyword>
<feature type="transmembrane region" description="Helical" evidence="1">
    <location>
        <begin position="124"/>
        <end position="143"/>
    </location>
</feature>
<proteinExistence type="predicted"/>
<dbReference type="Proteomes" id="UP000008881">
    <property type="component" value="Chromosome"/>
</dbReference>
<dbReference type="OrthoDB" id="6613935at2"/>
<keyword evidence="1" id="KW-1133">Transmembrane helix</keyword>
<feature type="transmembrane region" description="Helical" evidence="1">
    <location>
        <begin position="91"/>
        <end position="112"/>
    </location>
</feature>
<evidence type="ECO:0000313" key="2">
    <source>
        <dbReference type="EMBL" id="AEG98759.1"/>
    </source>
</evidence>
<keyword evidence="1" id="KW-0812">Transmembrane</keyword>
<feature type="transmembrane region" description="Helical" evidence="1">
    <location>
        <begin position="149"/>
        <end position="166"/>
    </location>
</feature>
<dbReference type="PATRIC" id="fig|1028307.3.peg.3851"/>
<dbReference type="RefSeq" id="WP_015705432.1">
    <property type="nucleotide sequence ID" value="NC_015663.1"/>
</dbReference>
<reference evidence="2 3" key="1">
    <citation type="journal article" date="2012" name="J. Bacteriol.">
        <title>Complete genome sequence of Enterobacter aerogenes KCTC 2190.</title>
        <authorList>
            <person name="Shin S.H."/>
            <person name="Kim S."/>
            <person name="Kim J.Y."/>
            <person name="Lee S."/>
            <person name="Um Y."/>
            <person name="Oh M.K."/>
            <person name="Kim Y.R."/>
            <person name="Lee J."/>
            <person name="Yang K.S."/>
        </authorList>
    </citation>
    <scope>NUCLEOTIDE SEQUENCE [LARGE SCALE GENOMIC DNA]</scope>
    <source>
        <strain evidence="2 3">KCTC 2190</strain>
    </source>
</reference>
<keyword evidence="3" id="KW-1185">Reference proteome</keyword>
<dbReference type="GeneID" id="93312037"/>